<dbReference type="Proteomes" id="UP000075613">
    <property type="component" value="Unassembled WGS sequence"/>
</dbReference>
<dbReference type="InterPro" id="IPR011051">
    <property type="entry name" value="RmlC_Cupin_sf"/>
</dbReference>
<keyword evidence="3" id="KW-1185">Reference proteome</keyword>
<evidence type="ECO:0000313" key="2">
    <source>
        <dbReference type="EMBL" id="KXU84846.1"/>
    </source>
</evidence>
<organism evidence="2 3">
    <name type="scientific">Paraburkholderia monticola</name>
    <dbReference type="NCBI Taxonomy" id="1399968"/>
    <lineage>
        <taxon>Bacteria</taxon>
        <taxon>Pseudomonadati</taxon>
        <taxon>Pseudomonadota</taxon>
        <taxon>Betaproteobacteria</taxon>
        <taxon>Burkholderiales</taxon>
        <taxon>Burkholderiaceae</taxon>
        <taxon>Paraburkholderia</taxon>
    </lineage>
</organism>
<reference evidence="2 3" key="1">
    <citation type="journal article" date="2015" name="Int. J. Syst. Evol. Microbiol.">
        <title>Burkholderia monticola sp. nov., isolated from mountain soil.</title>
        <authorList>
            <person name="Baek I."/>
            <person name="Seo B."/>
            <person name="Lee I."/>
            <person name="Yi H."/>
            <person name="Chun J."/>
        </authorList>
    </citation>
    <scope>NUCLEOTIDE SEQUENCE [LARGE SCALE GENOMIC DNA]</scope>
    <source>
        <strain evidence="2 3">JC2948</strain>
    </source>
</reference>
<feature type="domain" description="Cupin type-2" evidence="1">
    <location>
        <begin position="28"/>
        <end position="73"/>
    </location>
</feature>
<dbReference type="Pfam" id="PF07883">
    <property type="entry name" value="Cupin_2"/>
    <property type="match status" value="1"/>
</dbReference>
<gene>
    <name evidence="2" type="ORF">CI15_21335</name>
</gene>
<dbReference type="InterPro" id="IPR013096">
    <property type="entry name" value="Cupin_2"/>
</dbReference>
<dbReference type="Gene3D" id="2.60.120.10">
    <property type="entry name" value="Jelly Rolls"/>
    <property type="match status" value="1"/>
</dbReference>
<dbReference type="RefSeq" id="WP_062130628.1">
    <property type="nucleotide sequence ID" value="NZ_LRBG01000035.1"/>
</dbReference>
<proteinExistence type="predicted"/>
<dbReference type="OrthoDB" id="8756764at2"/>
<accession>A0A149PIX7</accession>
<evidence type="ECO:0000313" key="3">
    <source>
        <dbReference type="Proteomes" id="UP000075613"/>
    </source>
</evidence>
<comment type="caution">
    <text evidence="2">The sequence shown here is derived from an EMBL/GenBank/DDBJ whole genome shotgun (WGS) entry which is preliminary data.</text>
</comment>
<dbReference type="STRING" id="1399968.CI15_21335"/>
<evidence type="ECO:0000259" key="1">
    <source>
        <dbReference type="Pfam" id="PF07883"/>
    </source>
</evidence>
<name>A0A149PIX7_9BURK</name>
<dbReference type="EMBL" id="LRBG01000035">
    <property type="protein sequence ID" value="KXU84846.1"/>
    <property type="molecule type" value="Genomic_DNA"/>
</dbReference>
<dbReference type="InterPro" id="IPR014710">
    <property type="entry name" value="RmlC-like_jellyroll"/>
</dbReference>
<sequence>MNREAFTDMLTKEGFPDAVLVTREANVAMEVHTHPFEAKALIVEGEIRIRVGDEERLYRIGDVFHLPAHEAHAEQYGPRGVTYLVGRKG</sequence>
<dbReference type="AlphaFoldDB" id="A0A149PIX7"/>
<dbReference type="SUPFAM" id="SSF51182">
    <property type="entry name" value="RmlC-like cupins"/>
    <property type="match status" value="1"/>
</dbReference>
<protein>
    <submittedName>
        <fullName evidence="2">Cupin</fullName>
    </submittedName>
</protein>